<dbReference type="EMBL" id="CAJOBA010044611">
    <property type="protein sequence ID" value="CAF4166280.1"/>
    <property type="molecule type" value="Genomic_DNA"/>
</dbReference>
<reference evidence="1" key="1">
    <citation type="submission" date="2021-02" db="EMBL/GenBank/DDBJ databases">
        <authorList>
            <person name="Nowell W R."/>
        </authorList>
    </citation>
    <scope>NUCLEOTIDE SEQUENCE</scope>
</reference>
<proteinExistence type="predicted"/>
<accession>A0A8S2EZL0</accession>
<evidence type="ECO:0000313" key="1">
    <source>
        <dbReference type="EMBL" id="CAF1355899.1"/>
    </source>
</evidence>
<evidence type="ECO:0000313" key="3">
    <source>
        <dbReference type="Proteomes" id="UP000677228"/>
    </source>
</evidence>
<gene>
    <name evidence="1" type="ORF">OVA965_LOCUS31016</name>
    <name evidence="2" type="ORF">TMI583_LOCUS31839</name>
</gene>
<feature type="non-terminal residue" evidence="1">
    <location>
        <position position="1"/>
    </location>
</feature>
<name>A0A8S2EZL0_9BILA</name>
<dbReference type="EMBL" id="CAJNOK010022958">
    <property type="protein sequence ID" value="CAF1355899.1"/>
    <property type="molecule type" value="Genomic_DNA"/>
</dbReference>
<comment type="caution">
    <text evidence="1">The sequence shown here is derived from an EMBL/GenBank/DDBJ whole genome shotgun (WGS) entry which is preliminary data.</text>
</comment>
<evidence type="ECO:0000313" key="2">
    <source>
        <dbReference type="EMBL" id="CAF4166280.1"/>
    </source>
</evidence>
<organism evidence="1 3">
    <name type="scientific">Didymodactylos carnosus</name>
    <dbReference type="NCBI Taxonomy" id="1234261"/>
    <lineage>
        <taxon>Eukaryota</taxon>
        <taxon>Metazoa</taxon>
        <taxon>Spiralia</taxon>
        <taxon>Gnathifera</taxon>
        <taxon>Rotifera</taxon>
        <taxon>Eurotatoria</taxon>
        <taxon>Bdelloidea</taxon>
        <taxon>Philodinida</taxon>
        <taxon>Philodinidae</taxon>
        <taxon>Didymodactylos</taxon>
    </lineage>
</organism>
<dbReference type="Proteomes" id="UP000682733">
    <property type="component" value="Unassembled WGS sequence"/>
</dbReference>
<dbReference type="AlphaFoldDB" id="A0A8S2EZL0"/>
<protein>
    <submittedName>
        <fullName evidence="1">Uncharacterized protein</fullName>
    </submittedName>
</protein>
<dbReference type="Proteomes" id="UP000677228">
    <property type="component" value="Unassembled WGS sequence"/>
</dbReference>
<sequence>CAFKKRSSPVRFTKTIMIGKG</sequence>